<gene>
    <name evidence="1" type="ORF">NT6N_06250</name>
</gene>
<evidence type="ECO:0000313" key="1">
    <source>
        <dbReference type="EMBL" id="BDS05585.1"/>
    </source>
</evidence>
<reference evidence="1" key="1">
    <citation type="submission" date="2024-07" db="EMBL/GenBank/DDBJ databases">
        <title>Complete genome sequence of Verrucomicrobiaceae bacterium NT6N.</title>
        <authorList>
            <person name="Huang C."/>
            <person name="Takami H."/>
            <person name="Hamasaki K."/>
        </authorList>
    </citation>
    <scope>NUCLEOTIDE SEQUENCE</scope>
    <source>
        <strain evidence="1">NT6N</strain>
    </source>
</reference>
<dbReference type="EMBL" id="AP026866">
    <property type="protein sequence ID" value="BDS05585.1"/>
    <property type="molecule type" value="Genomic_DNA"/>
</dbReference>
<protein>
    <submittedName>
        <fullName evidence="1">Uncharacterized protein</fullName>
    </submittedName>
</protein>
<organism evidence="1">
    <name type="scientific">Oceaniferula spumae</name>
    <dbReference type="NCBI Taxonomy" id="2979115"/>
    <lineage>
        <taxon>Bacteria</taxon>
        <taxon>Pseudomonadati</taxon>
        <taxon>Verrucomicrobiota</taxon>
        <taxon>Verrucomicrobiia</taxon>
        <taxon>Verrucomicrobiales</taxon>
        <taxon>Verrucomicrobiaceae</taxon>
        <taxon>Oceaniferula</taxon>
    </lineage>
</organism>
<accession>A0AAT9FHS5</accession>
<proteinExistence type="predicted"/>
<sequence>MICIVGNRPVLQIGRHQVTGYDTSWLREAIQRGAEAAEREDFPFIDDLLAGILHYLEHKCPLRVLTIEELHSRVRRMLERIGCEAIARTLPLLAPPVTLSLARAAREAGNGFELAFFNKIHDEIEDLKMHGVEELNFTGTRDCVKLLRGVNRWTVPCERLHEEIITFLKTHGHSTLPNPREIRLSLVKS</sequence>
<dbReference type="AlphaFoldDB" id="A0AAT9FHS5"/>
<dbReference type="KEGG" id="osu:NT6N_06250"/>
<name>A0AAT9FHS5_9BACT</name>